<comment type="catalytic activity">
    <reaction evidence="12">
        <text>L-proline(in) + Na(+)(in) = L-proline(out) + Na(+)(out)</text>
        <dbReference type="Rhea" id="RHEA:28967"/>
        <dbReference type="ChEBI" id="CHEBI:29101"/>
        <dbReference type="ChEBI" id="CHEBI:60039"/>
    </reaction>
</comment>
<keyword evidence="5 14" id="KW-0812">Transmembrane</keyword>
<evidence type="ECO:0000256" key="7">
    <source>
        <dbReference type="ARBA" id="ARBA00022989"/>
    </source>
</evidence>
<feature type="transmembrane region" description="Helical" evidence="14">
    <location>
        <begin position="488"/>
        <end position="509"/>
    </location>
</feature>
<keyword evidence="6" id="KW-0769">Symport</keyword>
<evidence type="ECO:0000256" key="11">
    <source>
        <dbReference type="ARBA" id="ARBA00023201"/>
    </source>
</evidence>
<feature type="transmembrane region" description="Helical" evidence="14">
    <location>
        <begin position="6"/>
        <end position="25"/>
    </location>
</feature>
<dbReference type="AlphaFoldDB" id="A0A1S1YU25"/>
<feature type="transmembrane region" description="Helical" evidence="14">
    <location>
        <begin position="306"/>
        <end position="332"/>
    </location>
</feature>
<dbReference type="CDD" id="cd11477">
    <property type="entry name" value="SLC5sbd_u1"/>
    <property type="match status" value="1"/>
</dbReference>
<dbReference type="STRING" id="915059.NH26_22170"/>
<evidence type="ECO:0000256" key="5">
    <source>
        <dbReference type="ARBA" id="ARBA00022692"/>
    </source>
</evidence>
<evidence type="ECO:0000256" key="8">
    <source>
        <dbReference type="ARBA" id="ARBA00023053"/>
    </source>
</evidence>
<dbReference type="OrthoDB" id="9761931at2"/>
<evidence type="ECO:0000256" key="3">
    <source>
        <dbReference type="ARBA" id="ARBA00022448"/>
    </source>
</evidence>
<keyword evidence="9" id="KW-0406">Ion transport</keyword>
<dbReference type="EMBL" id="JRYR02000002">
    <property type="protein sequence ID" value="OHX64305.1"/>
    <property type="molecule type" value="Genomic_DNA"/>
</dbReference>
<feature type="transmembrane region" description="Helical" evidence="14">
    <location>
        <begin position="364"/>
        <end position="388"/>
    </location>
</feature>
<protein>
    <submittedName>
        <fullName evidence="15">Sodium:solute symporter</fullName>
    </submittedName>
</protein>
<keyword evidence="16" id="KW-1185">Reference proteome</keyword>
<comment type="subcellular location">
    <subcellularLocation>
        <location evidence="1">Cell membrane</location>
        <topology evidence="1">Multi-pass membrane protein</topology>
    </subcellularLocation>
</comment>
<proteinExistence type="inferred from homology"/>
<dbReference type="PROSITE" id="PS50283">
    <property type="entry name" value="NA_SOLUT_SYMP_3"/>
    <property type="match status" value="1"/>
</dbReference>
<evidence type="ECO:0000256" key="1">
    <source>
        <dbReference type="ARBA" id="ARBA00004651"/>
    </source>
</evidence>
<dbReference type="GO" id="GO:0015193">
    <property type="term" value="F:L-proline transmembrane transporter activity"/>
    <property type="evidence" value="ECO:0007669"/>
    <property type="project" value="TreeGrafter"/>
</dbReference>
<evidence type="ECO:0000256" key="4">
    <source>
        <dbReference type="ARBA" id="ARBA00022475"/>
    </source>
</evidence>
<dbReference type="PANTHER" id="PTHR48086">
    <property type="entry name" value="SODIUM/PROLINE SYMPORTER-RELATED"/>
    <property type="match status" value="1"/>
</dbReference>
<dbReference type="GO" id="GO:0005886">
    <property type="term" value="C:plasma membrane"/>
    <property type="evidence" value="ECO:0007669"/>
    <property type="project" value="UniProtKB-SubCell"/>
</dbReference>
<evidence type="ECO:0000256" key="14">
    <source>
        <dbReference type="SAM" id="Phobius"/>
    </source>
</evidence>
<evidence type="ECO:0000256" key="10">
    <source>
        <dbReference type="ARBA" id="ARBA00023136"/>
    </source>
</evidence>
<feature type="transmembrane region" description="Helical" evidence="14">
    <location>
        <begin position="582"/>
        <end position="598"/>
    </location>
</feature>
<name>A0A1S1YU25_FLAPC</name>
<evidence type="ECO:0000256" key="13">
    <source>
        <dbReference type="RuleBase" id="RU362091"/>
    </source>
</evidence>
<keyword evidence="7 14" id="KW-1133">Transmembrane helix</keyword>
<accession>A0A1S1YU25</accession>
<feature type="transmembrane region" description="Helical" evidence="14">
    <location>
        <begin position="45"/>
        <end position="72"/>
    </location>
</feature>
<feature type="transmembrane region" description="Helical" evidence="14">
    <location>
        <begin position="78"/>
        <end position="99"/>
    </location>
</feature>
<feature type="transmembrane region" description="Helical" evidence="14">
    <location>
        <begin position="264"/>
        <end position="285"/>
    </location>
</feature>
<dbReference type="InterPro" id="IPR038377">
    <property type="entry name" value="Na/Glc_symporter_sf"/>
</dbReference>
<reference evidence="15 16" key="1">
    <citation type="journal article" date="2012" name="Int. J. Syst. Evol. Microbiol.">
        <title>Flammeovirga pacifica sp. nov., isolated from deep-sea sediment.</title>
        <authorList>
            <person name="Xu H."/>
            <person name="Fu Y."/>
            <person name="Yang N."/>
            <person name="Ding Z."/>
            <person name="Lai Q."/>
            <person name="Zeng R."/>
        </authorList>
    </citation>
    <scope>NUCLEOTIDE SEQUENCE [LARGE SCALE GENOMIC DNA]</scope>
    <source>
        <strain evidence="16">DSM 24597 / LMG 26175 / WPAGA1</strain>
    </source>
</reference>
<evidence type="ECO:0000313" key="15">
    <source>
        <dbReference type="EMBL" id="OHX64305.1"/>
    </source>
</evidence>
<feature type="transmembrane region" description="Helical" evidence="14">
    <location>
        <begin position="199"/>
        <end position="220"/>
    </location>
</feature>
<dbReference type="InterPro" id="IPR001734">
    <property type="entry name" value="Na/solute_symporter"/>
</dbReference>
<keyword evidence="11" id="KW-0739">Sodium transport</keyword>
<feature type="transmembrane region" description="Helical" evidence="14">
    <location>
        <begin position="554"/>
        <end position="576"/>
    </location>
</feature>
<keyword evidence="4" id="KW-1003">Cell membrane</keyword>
<dbReference type="Gene3D" id="1.20.1730.10">
    <property type="entry name" value="Sodium/glucose cotransporter"/>
    <property type="match status" value="1"/>
</dbReference>
<dbReference type="GO" id="GO:0005298">
    <property type="term" value="F:proline:sodium symporter activity"/>
    <property type="evidence" value="ECO:0007669"/>
    <property type="project" value="TreeGrafter"/>
</dbReference>
<dbReference type="Proteomes" id="UP000179797">
    <property type="component" value="Unassembled WGS sequence"/>
</dbReference>
<feature type="transmembrane region" description="Helical" evidence="14">
    <location>
        <begin position="120"/>
        <end position="144"/>
    </location>
</feature>
<feature type="transmembrane region" description="Helical" evidence="14">
    <location>
        <begin position="434"/>
        <end position="452"/>
    </location>
</feature>
<dbReference type="PANTHER" id="PTHR48086:SF3">
    <property type="entry name" value="SODIUM_PROLINE SYMPORTER"/>
    <property type="match status" value="1"/>
</dbReference>
<feature type="transmembrane region" description="Helical" evidence="14">
    <location>
        <begin position="164"/>
        <end position="187"/>
    </location>
</feature>
<feature type="transmembrane region" description="Helical" evidence="14">
    <location>
        <begin position="464"/>
        <end position="482"/>
    </location>
</feature>
<comment type="caution">
    <text evidence="15">The sequence shown here is derived from an EMBL/GenBank/DDBJ whole genome shotgun (WGS) entry which is preliminary data.</text>
</comment>
<keyword evidence="8" id="KW-0915">Sodium</keyword>
<feature type="transmembrane region" description="Helical" evidence="14">
    <location>
        <begin position="409"/>
        <end position="428"/>
    </location>
</feature>
<sequence>MNLHIIDIGIIVGYIILTVMIGYFISKQASKNLDSYFLGGKTIPWYILGLSNASGMFDITGTMWMVSLGFIYGVKSVFIPWLWPVWNQIFLMVFLAIWLRRSNVMTGAEWLKTRFGNGRGSELSHVVVVIFAIIAVIGFIAYGFEGIGKFATLFLPWDLSTSVFGYEIPSSKMYAAVIMGLTTIYVVKGGMYSVVMTELIQFIVMTIACIVVGVIAMNMVSHEQIMAAVPEGWTSAMFEWKMNLDWSNIIPAVNDKIDADGYTLFGPLMMMMIFKGVLVSIAGPVPSYDMQRIMATESPKDAAKMSGIVSLALFIPRYLMIMGLAVIGLVYLAPQFAAADGPIDFELVLPYALQNFIPVGLKGLLLAGLISAFMSTFAANVNAGPAYIVNDIIKKYFKPNATDKQLVRMSYIASFAVVVVGMMAGLFVQSIDGILKWIVAALFGGYTAANMLKWVWWRFNGFGYFYGMIAGMLSAVVVPLVFSELSEIMAFPIIFFISLFASVTASLLTPPEDDETLMRFYTTVRPWGFWKPIIEKCQTLNPNFKANKDFKRDMFNCAVGAIWQLSLHLIPVYIIIRDFSAVSFSLLLMLGTMAWLKYKWYDKMEDYPEDMDETLSLLDQKYTTEKVVHEVIN</sequence>
<evidence type="ECO:0000256" key="6">
    <source>
        <dbReference type="ARBA" id="ARBA00022847"/>
    </source>
</evidence>
<dbReference type="GO" id="GO:0015824">
    <property type="term" value="P:proline transport"/>
    <property type="evidence" value="ECO:0007669"/>
    <property type="project" value="TreeGrafter"/>
</dbReference>
<dbReference type="InterPro" id="IPR050277">
    <property type="entry name" value="Sodium:Solute_Symporter"/>
</dbReference>
<dbReference type="RefSeq" id="WP_044220743.1">
    <property type="nucleotide sequence ID" value="NZ_JRYR02000002.1"/>
</dbReference>
<dbReference type="Pfam" id="PF00474">
    <property type="entry name" value="SSF"/>
    <property type="match status" value="1"/>
</dbReference>
<gene>
    <name evidence="15" type="ORF">NH26_22170</name>
</gene>
<keyword evidence="10 14" id="KW-0472">Membrane</keyword>
<keyword evidence="3" id="KW-0813">Transport</keyword>
<evidence type="ECO:0000256" key="2">
    <source>
        <dbReference type="ARBA" id="ARBA00006434"/>
    </source>
</evidence>
<comment type="similarity">
    <text evidence="2 13">Belongs to the sodium:solute symporter (SSF) (TC 2.A.21) family.</text>
</comment>
<evidence type="ECO:0000256" key="9">
    <source>
        <dbReference type="ARBA" id="ARBA00023065"/>
    </source>
</evidence>
<evidence type="ECO:0000313" key="16">
    <source>
        <dbReference type="Proteomes" id="UP000179797"/>
    </source>
</evidence>
<organism evidence="15 16">
    <name type="scientific">Flammeovirga pacifica</name>
    <dbReference type="NCBI Taxonomy" id="915059"/>
    <lineage>
        <taxon>Bacteria</taxon>
        <taxon>Pseudomonadati</taxon>
        <taxon>Bacteroidota</taxon>
        <taxon>Cytophagia</taxon>
        <taxon>Cytophagales</taxon>
        <taxon>Flammeovirgaceae</taxon>
        <taxon>Flammeovirga</taxon>
    </lineage>
</organism>
<evidence type="ECO:0000256" key="12">
    <source>
        <dbReference type="ARBA" id="ARBA00033708"/>
    </source>
</evidence>